<dbReference type="InterPro" id="IPR001579">
    <property type="entry name" value="Glyco_hydro_18_chit_AS"/>
</dbReference>
<dbReference type="Gene3D" id="3.20.20.80">
    <property type="entry name" value="Glycosidases"/>
    <property type="match status" value="1"/>
</dbReference>
<dbReference type="Proteomes" id="UP000515146">
    <property type="component" value="Unplaced"/>
</dbReference>
<dbReference type="GO" id="GO:0005975">
    <property type="term" value="P:carbohydrate metabolic process"/>
    <property type="evidence" value="ECO:0007669"/>
    <property type="project" value="InterPro"/>
</dbReference>
<evidence type="ECO:0000256" key="2">
    <source>
        <dbReference type="ARBA" id="ARBA00023295"/>
    </source>
</evidence>
<feature type="domain" description="GH18" evidence="5">
    <location>
        <begin position="437"/>
        <end position="894"/>
    </location>
</feature>
<dbReference type="PANTHER" id="PTHR11177">
    <property type="entry name" value="CHITINASE"/>
    <property type="match status" value="1"/>
</dbReference>
<gene>
    <name evidence="7" type="primary">LOC113788378</name>
</gene>
<dbReference type="AlphaFoldDB" id="A0A6P6XL20"/>
<dbReference type="Gene3D" id="3.10.50.10">
    <property type="match status" value="1"/>
</dbReference>
<dbReference type="PANTHER" id="PTHR11177:SF317">
    <property type="entry name" value="CHITINASE 12-RELATED"/>
    <property type="match status" value="1"/>
</dbReference>
<dbReference type="Pfam" id="PF00704">
    <property type="entry name" value="Glyco_hydro_18"/>
    <property type="match status" value="1"/>
</dbReference>
<dbReference type="InterPro" id="IPR011583">
    <property type="entry name" value="Chitinase_II/V-like_cat"/>
</dbReference>
<dbReference type="SUPFAM" id="SSF51445">
    <property type="entry name" value="(Trans)glycosidases"/>
    <property type="match status" value="1"/>
</dbReference>
<keyword evidence="6" id="KW-1185">Reference proteome</keyword>
<dbReference type="PROSITE" id="PS01095">
    <property type="entry name" value="GH18_1"/>
    <property type="match status" value="1"/>
</dbReference>
<dbReference type="GO" id="GO:0004568">
    <property type="term" value="F:chitinase activity"/>
    <property type="evidence" value="ECO:0007669"/>
    <property type="project" value="UniProtKB-ARBA"/>
</dbReference>
<evidence type="ECO:0000313" key="6">
    <source>
        <dbReference type="Proteomes" id="UP000515146"/>
    </source>
</evidence>
<dbReference type="GO" id="GO:0008061">
    <property type="term" value="F:chitin binding"/>
    <property type="evidence" value="ECO:0007669"/>
    <property type="project" value="InterPro"/>
</dbReference>
<sequence>MSESTNEISNVNDAVVFLKKQEHDLEQIEKKVKHAKLLRKQKQKTSQLNNLPTLDKILKNRSVSCFIKKRAFHNKKLQTAKPKKEPTFYPVLLVVRSDYSAPPSSIVKNYLDNFKLKKANTGVFVRNIPANEKMIRSLGSFVFYGALSPETIKSILVKSFSVMMDNEIVPVNNNNIIEQVFEEFAVFSLDDLINKLYSNAELIDYLADKMLPIQFNDYKKNSFNMTTANKTTDKENQNNNGCYLSLLDISSEDANRLTYIVNTDNPKNILPEPETVSSEVPKSQVLKAKTLTLVNEQKSYVPFTVERIKEVPVKVVVRRPVEVVQIIEKPIKKQIIKPNCIQTDEIIEIDVPYDIEKRVPVPDYHDTSKQYCVAQTCIPVIKNKLHEQKGKTVYTPKVKLYDVYIPKVVNNSFEVISKKVSYKPVSELIKAVDPNGPRIVQYIDQWALYAKKFHTWDLDDTLMVRNMPYSKLFINHAFLYLNPDTCKLHSTDTNGDFSWGSASDTDSENPDNNNRGLPIYKGTRGWFGMYHLIRERYPTEQQIYFIPALGGWSLSHGFQKCLTSSEELAKKSLNGILTAIKHFNLDGIDFDWEYPGCAEKCGCQGEYTCKKMGINTGNVSGPDDWDKYFAFLKALRKELKALAPNMGKKHLYVSLAVGMNYDLLAGGTSKYPKPTPVEQICESDEVDFANLMAYDFFGAWVGKTGSHALLYPNPDQPEEQKMSLHSATKNILSRCSDPSKLNMGLATYARSWRKVPKGEGKIPGLYQTSTETIPGTQKLDEGWLPVTELDKFDIATDGEIGAVKTGSFPWFELVQNWFTNNSCERHWSPNHEAPILYCGQSTTTGSDTEVFISYEDPESWFYKTRYAKASGMGGVILWTGGDMGSMIQNTAAGTDIGRPLWSSIFQGWFYDLTKVVGEAKYDTSFNIENKRYPVIADLNDSACAELNKDSWAEPLCSCPINAEQRLYKKNPGETRKFTQMQPLCTSEGLFNDVQCPNCAQTGFGVTITKSTKEIKHSAPEACKRLEGLPAPTDLHDPLKSYTINQMNKCESKKDDNDDKKHHCPEGSIENIFLMRIFGSVHASLMRIRPNSYASYYLILNPSNQP</sequence>
<dbReference type="KEGG" id="dpte:113788378"/>
<dbReference type="InterPro" id="IPR029070">
    <property type="entry name" value="Chitinase_insertion_sf"/>
</dbReference>
<dbReference type="InterPro" id="IPR050314">
    <property type="entry name" value="Glycosyl_Hydrlase_18"/>
</dbReference>
<dbReference type="GO" id="GO:0006032">
    <property type="term" value="P:chitin catabolic process"/>
    <property type="evidence" value="ECO:0007669"/>
    <property type="project" value="UniProtKB-ARBA"/>
</dbReference>
<dbReference type="InterPro" id="IPR036919">
    <property type="entry name" value="Ribo_uL30_ferredoxin-like_sf"/>
</dbReference>
<evidence type="ECO:0000259" key="5">
    <source>
        <dbReference type="PROSITE" id="PS51910"/>
    </source>
</evidence>
<name>A0A6P6XL20_DERPT</name>
<evidence type="ECO:0000256" key="3">
    <source>
        <dbReference type="RuleBase" id="RU000489"/>
    </source>
</evidence>
<dbReference type="InterPro" id="IPR001223">
    <property type="entry name" value="Glyco_hydro18_cat"/>
</dbReference>
<keyword evidence="1 3" id="KW-0378">Hydrolase</keyword>
<evidence type="ECO:0000256" key="4">
    <source>
        <dbReference type="SAM" id="Coils"/>
    </source>
</evidence>
<protein>
    <submittedName>
        <fullName evidence="7">Uncharacterized protein LOC113788378</fullName>
    </submittedName>
</protein>
<organism evidence="6 7">
    <name type="scientific">Dermatophagoides pteronyssinus</name>
    <name type="common">European house dust mite</name>
    <dbReference type="NCBI Taxonomy" id="6956"/>
    <lineage>
        <taxon>Eukaryota</taxon>
        <taxon>Metazoa</taxon>
        <taxon>Ecdysozoa</taxon>
        <taxon>Arthropoda</taxon>
        <taxon>Chelicerata</taxon>
        <taxon>Arachnida</taxon>
        <taxon>Acari</taxon>
        <taxon>Acariformes</taxon>
        <taxon>Sarcoptiformes</taxon>
        <taxon>Astigmata</taxon>
        <taxon>Psoroptidia</taxon>
        <taxon>Analgoidea</taxon>
        <taxon>Pyroglyphidae</taxon>
        <taxon>Dermatophagoidinae</taxon>
        <taxon>Dermatophagoides</taxon>
    </lineage>
</organism>
<feature type="coiled-coil region" evidence="4">
    <location>
        <begin position="18"/>
        <end position="45"/>
    </location>
</feature>
<dbReference type="OrthoDB" id="76388at2759"/>
<keyword evidence="2 3" id="KW-0326">Glycosidase</keyword>
<dbReference type="InParanoid" id="A0A6P6XL20"/>
<keyword evidence="4" id="KW-0175">Coiled coil</keyword>
<accession>A0A6P6XL20</accession>
<dbReference type="SUPFAM" id="SSF55129">
    <property type="entry name" value="Ribosomal protein L30p/L7e"/>
    <property type="match status" value="1"/>
</dbReference>
<proteinExistence type="predicted"/>
<dbReference type="PROSITE" id="PS51910">
    <property type="entry name" value="GH18_2"/>
    <property type="match status" value="1"/>
</dbReference>
<dbReference type="RefSeq" id="XP_027193641.1">
    <property type="nucleotide sequence ID" value="XM_027337840.1"/>
</dbReference>
<evidence type="ECO:0000256" key="1">
    <source>
        <dbReference type="ARBA" id="ARBA00022801"/>
    </source>
</evidence>
<evidence type="ECO:0000313" key="7">
    <source>
        <dbReference type="RefSeq" id="XP_027193641.1"/>
    </source>
</evidence>
<reference evidence="7" key="1">
    <citation type="submission" date="2025-08" db="UniProtKB">
        <authorList>
            <consortium name="RefSeq"/>
        </authorList>
    </citation>
    <scope>IDENTIFICATION</scope>
    <source>
        <strain evidence="7">Airmid</strain>
    </source>
</reference>
<dbReference type="InterPro" id="IPR017853">
    <property type="entry name" value="GH"/>
</dbReference>
<dbReference type="SMART" id="SM00636">
    <property type="entry name" value="Glyco_18"/>
    <property type="match status" value="1"/>
</dbReference>